<reference evidence="1 2" key="1">
    <citation type="journal article" date="2023" name="Sci. Data">
        <title>Genome assembly of the Korean intertidal mud-creeper Batillaria attramentaria.</title>
        <authorList>
            <person name="Patra A.K."/>
            <person name="Ho P.T."/>
            <person name="Jun S."/>
            <person name="Lee S.J."/>
            <person name="Kim Y."/>
            <person name="Won Y.J."/>
        </authorList>
    </citation>
    <scope>NUCLEOTIDE SEQUENCE [LARGE SCALE GENOMIC DNA]</scope>
    <source>
        <strain evidence="1">Wonlab-2016</strain>
    </source>
</reference>
<dbReference type="AlphaFoldDB" id="A0ABD0LPT9"/>
<organism evidence="1 2">
    <name type="scientific">Batillaria attramentaria</name>
    <dbReference type="NCBI Taxonomy" id="370345"/>
    <lineage>
        <taxon>Eukaryota</taxon>
        <taxon>Metazoa</taxon>
        <taxon>Spiralia</taxon>
        <taxon>Lophotrochozoa</taxon>
        <taxon>Mollusca</taxon>
        <taxon>Gastropoda</taxon>
        <taxon>Caenogastropoda</taxon>
        <taxon>Sorbeoconcha</taxon>
        <taxon>Cerithioidea</taxon>
        <taxon>Batillariidae</taxon>
        <taxon>Batillaria</taxon>
    </lineage>
</organism>
<feature type="non-terminal residue" evidence="1">
    <location>
        <position position="185"/>
    </location>
</feature>
<keyword evidence="2" id="KW-1185">Reference proteome</keyword>
<comment type="caution">
    <text evidence="1">The sequence shown here is derived from an EMBL/GenBank/DDBJ whole genome shotgun (WGS) entry which is preliminary data.</text>
</comment>
<gene>
    <name evidence="1" type="ORF">BaRGS_00007904</name>
</gene>
<accession>A0ABD0LPT9</accession>
<evidence type="ECO:0000313" key="2">
    <source>
        <dbReference type="Proteomes" id="UP001519460"/>
    </source>
</evidence>
<name>A0ABD0LPT9_9CAEN</name>
<sequence>MSTIEFYHYTDQQGKAAILRSRSIMASSSGAYGPGVYGTTISPEEGRKKVSQNNWDGGWEVIEGQGRADCAFKIRIPVSRLKRARSNRDILIHTGDIHLDMYPWDILEWPGDGERSAPILVSLPLIGYVLHAFPHLPVLIGPCLRTRKSRRRCSRGWTEAGKSKCWRQEALMKDFVIFFFRTAVS</sequence>
<evidence type="ECO:0000313" key="1">
    <source>
        <dbReference type="EMBL" id="KAK7501024.1"/>
    </source>
</evidence>
<protein>
    <submittedName>
        <fullName evidence="1">Uncharacterized protein</fullName>
    </submittedName>
</protein>
<dbReference type="Proteomes" id="UP001519460">
    <property type="component" value="Unassembled WGS sequence"/>
</dbReference>
<proteinExistence type="predicted"/>
<dbReference type="EMBL" id="JACVVK020000034">
    <property type="protein sequence ID" value="KAK7501024.1"/>
    <property type="molecule type" value="Genomic_DNA"/>
</dbReference>